<proteinExistence type="predicted"/>
<organism evidence="1 2">
    <name type="scientific">Cichorium intybus</name>
    <name type="common">Chicory</name>
    <dbReference type="NCBI Taxonomy" id="13427"/>
    <lineage>
        <taxon>Eukaryota</taxon>
        <taxon>Viridiplantae</taxon>
        <taxon>Streptophyta</taxon>
        <taxon>Embryophyta</taxon>
        <taxon>Tracheophyta</taxon>
        <taxon>Spermatophyta</taxon>
        <taxon>Magnoliopsida</taxon>
        <taxon>eudicotyledons</taxon>
        <taxon>Gunneridae</taxon>
        <taxon>Pentapetalae</taxon>
        <taxon>asterids</taxon>
        <taxon>campanulids</taxon>
        <taxon>Asterales</taxon>
        <taxon>Asteraceae</taxon>
        <taxon>Cichorioideae</taxon>
        <taxon>Cichorieae</taxon>
        <taxon>Cichoriinae</taxon>
        <taxon>Cichorium</taxon>
    </lineage>
</organism>
<accession>A0ACB9H1L4</accession>
<keyword evidence="2" id="KW-1185">Reference proteome</keyword>
<comment type="caution">
    <text evidence="1">The sequence shown here is derived from an EMBL/GenBank/DDBJ whole genome shotgun (WGS) entry which is preliminary data.</text>
</comment>
<evidence type="ECO:0000313" key="1">
    <source>
        <dbReference type="EMBL" id="KAI3789574.1"/>
    </source>
</evidence>
<reference evidence="2" key="1">
    <citation type="journal article" date="2022" name="Mol. Ecol. Resour.">
        <title>The genomes of chicory, endive, great burdock and yacon provide insights into Asteraceae palaeo-polyploidization history and plant inulin production.</title>
        <authorList>
            <person name="Fan W."/>
            <person name="Wang S."/>
            <person name="Wang H."/>
            <person name="Wang A."/>
            <person name="Jiang F."/>
            <person name="Liu H."/>
            <person name="Zhao H."/>
            <person name="Xu D."/>
            <person name="Zhang Y."/>
        </authorList>
    </citation>
    <scope>NUCLEOTIDE SEQUENCE [LARGE SCALE GENOMIC DNA]</scope>
    <source>
        <strain evidence="2">cv. Punajuju</strain>
    </source>
</reference>
<dbReference type="EMBL" id="CM042009">
    <property type="protein sequence ID" value="KAI3789574.1"/>
    <property type="molecule type" value="Genomic_DNA"/>
</dbReference>
<name>A0ACB9H1L4_CICIN</name>
<gene>
    <name evidence="1" type="ORF">L2E82_02374</name>
</gene>
<protein>
    <submittedName>
        <fullName evidence="1">Uncharacterized protein</fullName>
    </submittedName>
</protein>
<reference evidence="1 2" key="2">
    <citation type="journal article" date="2022" name="Mol. Ecol. Resour.">
        <title>The genomes of chicory, endive, great burdock and yacon provide insights into Asteraceae paleo-polyploidization history and plant inulin production.</title>
        <authorList>
            <person name="Fan W."/>
            <person name="Wang S."/>
            <person name="Wang H."/>
            <person name="Wang A."/>
            <person name="Jiang F."/>
            <person name="Liu H."/>
            <person name="Zhao H."/>
            <person name="Xu D."/>
            <person name="Zhang Y."/>
        </authorList>
    </citation>
    <scope>NUCLEOTIDE SEQUENCE [LARGE SCALE GENOMIC DNA]</scope>
    <source>
        <strain evidence="2">cv. Punajuju</strain>
        <tissue evidence="1">Leaves</tissue>
    </source>
</reference>
<dbReference type="Proteomes" id="UP001055811">
    <property type="component" value="Linkage Group LG01"/>
</dbReference>
<evidence type="ECO:0000313" key="2">
    <source>
        <dbReference type="Proteomes" id="UP001055811"/>
    </source>
</evidence>
<sequence>MGRPPSNGGPSFRFNQAEIAEMESILQAHKIAMPAREVLVSLAEKFSNSEERKGKIEVQMKQVWNWFQNRRYAIRAKAGKSPGKLNITQMTRDDSTMVKGIPQATQPHAASSTIRSLPQVQQHPTVPSAAVRTFPQAPQNPIAFSVQSAGRVADNSQMEYEAKSARDGAWYDVSTFLSHRSLETGDPEVLVRFAGFGAEEDEWVNVRKNVRQRSLPCEASECVAVLPADLILCFQEGKEQALYFDAHVLDAQRRRHDVRGCRCRFLVRYDHDQSEEIVALRKICRRPETDYRLQQLHAVNESLSANHNKNGTNNIHTVSTLRVYPPAEVQPKQHKPEPVVVVPPPLSAEAPQKRQKVESAVPETPTVVAASPVDVPPDQHKVQPTPSDQPLVEQQKVEAVVGLPSGEVSLEPKMVAVPSGQDSAEVKNVETEEVLLELHKVQPVVPDPSGEVLPSVATETPVEPPREGESEVGDAVPQEEPMVCSSSVEVQTDLPQVQPASALEAVETKAEVPVELPEVQPSSAIEAKAEVPVELPEVQPSNAIEAVETKAEVPVELPEVQPSSAIEAKAEVPVELPEVQPSNAIEAKAEVPEEMPTVQSSIAIETKAEVPKKLPEVQPASAPEEMETKAEVPEVLPEVQPASTVETIEAKADVSEELPEVQHANALEAAETEAEVPEALPEVQSTSELEPKERKAEVPDELPEVQHANALEAAETKAEVPEALLEVQSASELEAKETKAEVTDELPEVQTANAPEVPEELPEVQPSSELEVEMPEVQHANALEAAEAKAEVPEALPEVQSASELEAQESKSEVPDELPEVQPAYALEVPEELPKVQPGSAHEAMETDEPVGPVSTTDCKVVEAEIEQPKVSDNMDIDDTNVKEDEHTNVVENASNGDVGNSDLQPGTVTDDMEEV</sequence>